<dbReference type="OrthoDB" id="419734at2759"/>
<keyword evidence="3" id="KW-1133">Transmembrane helix</keyword>
<evidence type="ECO:0000256" key="2">
    <source>
        <dbReference type="ARBA" id="ARBA00022692"/>
    </source>
</evidence>
<comment type="subcellular location">
    <subcellularLocation>
        <location evidence="1">Membrane</location>
        <topology evidence="1">Multi-pass membrane protein</topology>
    </subcellularLocation>
</comment>
<comment type="caution">
    <text evidence="5">The sequence shown here is derived from an EMBL/GenBank/DDBJ whole genome shotgun (WGS) entry which is preliminary data.</text>
</comment>
<evidence type="ECO:0000256" key="4">
    <source>
        <dbReference type="ARBA" id="ARBA00023136"/>
    </source>
</evidence>
<dbReference type="Pfam" id="PF07690">
    <property type="entry name" value="MFS_1"/>
    <property type="match status" value="1"/>
</dbReference>
<gene>
    <name evidence="5" type="ORF">PACLA_8A058750</name>
</gene>
<evidence type="ECO:0000256" key="1">
    <source>
        <dbReference type="ARBA" id="ARBA00004141"/>
    </source>
</evidence>
<dbReference type="SUPFAM" id="SSF103473">
    <property type="entry name" value="MFS general substrate transporter"/>
    <property type="match status" value="1"/>
</dbReference>
<dbReference type="InterPro" id="IPR020846">
    <property type="entry name" value="MFS_dom"/>
</dbReference>
<sequence>MAKTSCLTILRSAEPVVFLYAFGLLIHSPLIQQYIYDRVSEDKGYNNTLNSRTECANDSDLHDEVESKTSFYMFGLIFFSGAPSLVTGLLIGSWSDKVGRKPAICLPCFGAAVDMSLTLVVIYFDLPLYILFAGSFFNGMTGYFPAVILATMAYISDTTEKSMRATKLGILEFFIFIGGTIGQAFSGKIIESNGGYKAPYWVVCGCMVSATLYAIFLMPETLPKENRDISVKFFDRKHFNAILNVVRKQPGKNNNLRWLIALNFFLHVSYFGSYAVTILFLLDKPLCWSPLDIGLFCSERFFCLGIGAVIGVKFLSKCFKIRHIIYFGLLTYIASLVLFAFADTPALVCSVPVVGMFIGAVIAYFRSMMSQQASPDQQGSLFAAIGFVDVLATVVSSGIFYLLYPLSLKFDFNGTSFLVAAVFALVVLYLSTRLTDSIMDMPAEIIEYEGEPVDEKTPLLLSDVHSDVKT</sequence>
<dbReference type="Proteomes" id="UP001152795">
    <property type="component" value="Unassembled WGS sequence"/>
</dbReference>
<name>A0A6S7IB09_PARCT</name>
<dbReference type="Gene3D" id="1.20.1250.20">
    <property type="entry name" value="MFS general substrate transporter like domains"/>
    <property type="match status" value="1"/>
</dbReference>
<evidence type="ECO:0000313" key="5">
    <source>
        <dbReference type="EMBL" id="CAB4013250.1"/>
    </source>
</evidence>
<dbReference type="EMBL" id="CACRXK020007816">
    <property type="protein sequence ID" value="CAB4013250.1"/>
    <property type="molecule type" value="Genomic_DNA"/>
</dbReference>
<accession>A0A6S7IB09</accession>
<dbReference type="InterPro" id="IPR011701">
    <property type="entry name" value="MFS"/>
</dbReference>
<dbReference type="PANTHER" id="PTHR23507">
    <property type="entry name" value="ZGC:174356"/>
    <property type="match status" value="1"/>
</dbReference>
<keyword evidence="4" id="KW-0472">Membrane</keyword>
<dbReference type="GO" id="GO:0016020">
    <property type="term" value="C:membrane"/>
    <property type="evidence" value="ECO:0007669"/>
    <property type="project" value="UniProtKB-SubCell"/>
</dbReference>
<organism evidence="5 6">
    <name type="scientific">Paramuricea clavata</name>
    <name type="common">Red gorgonian</name>
    <name type="synonym">Violescent sea-whip</name>
    <dbReference type="NCBI Taxonomy" id="317549"/>
    <lineage>
        <taxon>Eukaryota</taxon>
        <taxon>Metazoa</taxon>
        <taxon>Cnidaria</taxon>
        <taxon>Anthozoa</taxon>
        <taxon>Octocorallia</taxon>
        <taxon>Malacalcyonacea</taxon>
        <taxon>Plexauridae</taxon>
        <taxon>Paramuricea</taxon>
    </lineage>
</organism>
<dbReference type="GO" id="GO:0022857">
    <property type="term" value="F:transmembrane transporter activity"/>
    <property type="evidence" value="ECO:0007669"/>
    <property type="project" value="InterPro"/>
</dbReference>
<proteinExistence type="predicted"/>
<evidence type="ECO:0000313" key="6">
    <source>
        <dbReference type="Proteomes" id="UP001152795"/>
    </source>
</evidence>
<evidence type="ECO:0000256" key="3">
    <source>
        <dbReference type="ARBA" id="ARBA00022989"/>
    </source>
</evidence>
<dbReference type="PANTHER" id="PTHR23507:SF1">
    <property type="entry name" value="FI18259P1-RELATED"/>
    <property type="match status" value="1"/>
</dbReference>
<dbReference type="AlphaFoldDB" id="A0A6S7IB09"/>
<keyword evidence="6" id="KW-1185">Reference proteome</keyword>
<reference evidence="5" key="1">
    <citation type="submission" date="2020-04" db="EMBL/GenBank/DDBJ databases">
        <authorList>
            <person name="Alioto T."/>
            <person name="Alioto T."/>
            <person name="Gomez Garrido J."/>
        </authorList>
    </citation>
    <scope>NUCLEOTIDE SEQUENCE</scope>
    <source>
        <strain evidence="5">A484AB</strain>
    </source>
</reference>
<dbReference type="PROSITE" id="PS50850">
    <property type="entry name" value="MFS"/>
    <property type="match status" value="1"/>
</dbReference>
<protein>
    <submittedName>
        <fullName evidence="5">Proton-coupled folate transporter-like</fullName>
    </submittedName>
</protein>
<dbReference type="InterPro" id="IPR036259">
    <property type="entry name" value="MFS_trans_sf"/>
</dbReference>
<keyword evidence="2" id="KW-0812">Transmembrane</keyword>